<dbReference type="SMR" id="A0A0M4EN03"/>
<dbReference type="STRING" id="30019.A0A0M4EN03"/>
<dbReference type="OMA" id="WCLKTRV"/>
<dbReference type="PANTHER" id="PTHR12972">
    <property type="entry name" value="DOWNSTREAM NEIGHBOR OF SON"/>
    <property type="match status" value="1"/>
</dbReference>
<evidence type="ECO:0000256" key="4">
    <source>
        <dbReference type="ARBA" id="ARBA00025806"/>
    </source>
</evidence>
<evidence type="ECO:0000256" key="3">
    <source>
        <dbReference type="ARBA" id="ARBA00023242"/>
    </source>
</evidence>
<dbReference type="GO" id="GO:0033260">
    <property type="term" value="P:nuclear DNA replication"/>
    <property type="evidence" value="ECO:0007669"/>
    <property type="project" value="TreeGrafter"/>
</dbReference>
<proteinExistence type="inferred from homology"/>
<dbReference type="GO" id="GO:0005634">
    <property type="term" value="C:nucleus"/>
    <property type="evidence" value="ECO:0007669"/>
    <property type="project" value="UniProtKB-SubCell"/>
</dbReference>
<evidence type="ECO:0000256" key="2">
    <source>
        <dbReference type="ARBA" id="ARBA00022473"/>
    </source>
</evidence>
<feature type="compositionally biased region" description="Basic and acidic residues" evidence="5">
    <location>
        <begin position="92"/>
        <end position="101"/>
    </location>
</feature>
<dbReference type="OrthoDB" id="534063at2759"/>
<reference evidence="6 7" key="1">
    <citation type="submission" date="2015-08" db="EMBL/GenBank/DDBJ databases">
        <title>Ancestral chromatin configuration constrains chromatin evolution on differentiating sex chromosomes in Drosophila.</title>
        <authorList>
            <person name="Zhou Q."/>
            <person name="Bachtrog D."/>
        </authorList>
    </citation>
    <scope>NUCLEOTIDE SEQUENCE [LARGE SCALE GENOMIC DNA]</scope>
    <source>
        <tissue evidence="6">Whole larvae</tissue>
    </source>
</reference>
<protein>
    <submittedName>
        <fullName evidence="6">Hd</fullName>
    </submittedName>
</protein>
<dbReference type="PRINTS" id="PR02064">
    <property type="entry name" value="DONSON"/>
</dbReference>
<keyword evidence="7" id="KW-1185">Reference proteome</keyword>
<gene>
    <name evidence="6" type="ORF">Dbus_chr3Rg701</name>
</gene>
<accession>A0A0M4EN03</accession>
<sequence length="599" mass="66824">MSSETGLNSNWTRPDDVSMKCHLIKNRLKQFCNLQFIKLQRLKQKKKQLAARVSNNNNNNNKRVELDENDRSKLLEAKIAQKRKNPFAKSTDCAKKPKTEEIQNAAKSTPDSFVRDTPTRPPPANLVLKKFDAQAFAKLLQQEHAKQADEDDDAALAARQLHTSHLPMDWCLKTRVRFFCPTELPSTQLKTSQLASGMTSFVRCFDTNQSESTLDISDATRFNQCTYYWQHPHLPWMTLFPRNSKENTGITIGERERKALAEEWDYSFRGLFQLLRARQCPYFYLCANSFTVLFRAAGTCGRAEMHALVTPSTRGMRNALREEGIEYSLPLKGEITTGSGQNNSLTEDTETNPESVDIASTTDTNAQLNEKAVPAEDGDDDDDDDAWLESLGVDERELRRIQTTHARKLQAAEMSVDFSDNSLLLIEGVECQGFFSYILNAKSTITSVGRLAGVPPTLLSPVAFPKATMQHLVPRSKQVRLDGVDYHSIDIKGLLLPTFLPSVAALLCETRQMFSATLASSTNTLSFSKATQKLLDTSPCEAKSAGEQDTGSHQVFGEQNLSECGLLPAVVSSICKTGQHAVGLLERVCYQRGDGFAWS</sequence>
<comment type="similarity">
    <text evidence="4">Belongs to the DONSON family.</text>
</comment>
<keyword evidence="2" id="KW-0217">Developmental protein</keyword>
<evidence type="ECO:0000256" key="5">
    <source>
        <dbReference type="SAM" id="MobiDB-lite"/>
    </source>
</evidence>
<dbReference type="AlphaFoldDB" id="A0A0M4EN03"/>
<evidence type="ECO:0000256" key="1">
    <source>
        <dbReference type="ARBA" id="ARBA00004123"/>
    </source>
</evidence>
<feature type="compositionally biased region" description="Polar residues" evidence="5">
    <location>
        <begin position="336"/>
        <end position="368"/>
    </location>
</feature>
<name>A0A0M4EN03_DROBS</name>
<feature type="compositionally biased region" description="Acidic residues" evidence="5">
    <location>
        <begin position="376"/>
        <end position="386"/>
    </location>
</feature>
<feature type="region of interest" description="Disordered" evidence="5">
    <location>
        <begin position="86"/>
        <end position="117"/>
    </location>
</feature>
<dbReference type="Proteomes" id="UP000494163">
    <property type="component" value="Chromosome 3R"/>
</dbReference>
<evidence type="ECO:0000313" key="6">
    <source>
        <dbReference type="EMBL" id="ALC45951.1"/>
    </source>
</evidence>
<organism evidence="6 7">
    <name type="scientific">Drosophila busckii</name>
    <name type="common">Fruit fly</name>
    <dbReference type="NCBI Taxonomy" id="30019"/>
    <lineage>
        <taxon>Eukaryota</taxon>
        <taxon>Metazoa</taxon>
        <taxon>Ecdysozoa</taxon>
        <taxon>Arthropoda</taxon>
        <taxon>Hexapoda</taxon>
        <taxon>Insecta</taxon>
        <taxon>Pterygota</taxon>
        <taxon>Neoptera</taxon>
        <taxon>Endopterygota</taxon>
        <taxon>Diptera</taxon>
        <taxon>Brachycera</taxon>
        <taxon>Muscomorpha</taxon>
        <taxon>Ephydroidea</taxon>
        <taxon>Drosophilidae</taxon>
        <taxon>Drosophila</taxon>
    </lineage>
</organism>
<dbReference type="PANTHER" id="PTHR12972:SF0">
    <property type="entry name" value="PROTEIN DOWNSTREAM NEIGHBOR OF SON"/>
    <property type="match status" value="1"/>
</dbReference>
<feature type="region of interest" description="Disordered" evidence="5">
    <location>
        <begin position="333"/>
        <end position="386"/>
    </location>
</feature>
<keyword evidence="3" id="KW-0539">Nucleus</keyword>
<comment type="subcellular location">
    <subcellularLocation>
        <location evidence="1">Nucleus</location>
    </subcellularLocation>
</comment>
<dbReference type="EMBL" id="CP012526">
    <property type="protein sequence ID" value="ALC45951.1"/>
    <property type="molecule type" value="Genomic_DNA"/>
</dbReference>
<evidence type="ECO:0000313" key="7">
    <source>
        <dbReference type="Proteomes" id="UP000494163"/>
    </source>
</evidence>
<dbReference type="InterPro" id="IPR024861">
    <property type="entry name" value="Donson"/>
</dbReference>